<keyword evidence="4" id="KW-1185">Reference proteome</keyword>
<dbReference type="OrthoDB" id="1699243at2"/>
<dbReference type="Pfam" id="PF00395">
    <property type="entry name" value="SLH"/>
    <property type="match status" value="2"/>
</dbReference>
<protein>
    <submittedName>
        <fullName evidence="3">S-layer domain-containing protein</fullName>
    </submittedName>
</protein>
<dbReference type="PANTHER" id="PTHR43308">
    <property type="entry name" value="OUTER MEMBRANE PROTEIN ALPHA-RELATED"/>
    <property type="match status" value="1"/>
</dbReference>
<dbReference type="InterPro" id="IPR001119">
    <property type="entry name" value="SLH_dom"/>
</dbReference>
<dbReference type="PANTHER" id="PTHR43308:SF5">
    <property type="entry name" value="S-LAYER PROTEIN _ PEPTIDOGLYCAN ENDO-BETA-N-ACETYLGLUCOSAMINIDASE"/>
    <property type="match status" value="1"/>
</dbReference>
<feature type="domain" description="SLH" evidence="2">
    <location>
        <begin position="21"/>
        <end position="84"/>
    </location>
</feature>
<dbReference type="STRING" id="1503.CLPU_2c02180"/>
<dbReference type="Gene3D" id="2.60.40.1080">
    <property type="match status" value="1"/>
</dbReference>
<dbReference type="PROSITE" id="PS51272">
    <property type="entry name" value="SLH"/>
    <property type="match status" value="2"/>
</dbReference>
<keyword evidence="1" id="KW-0732">Signal</keyword>
<dbReference type="RefSeq" id="WP_050354146.1">
    <property type="nucleotide sequence ID" value="NZ_LGSS01000002.1"/>
</dbReference>
<evidence type="ECO:0000313" key="4">
    <source>
        <dbReference type="Proteomes" id="UP000037267"/>
    </source>
</evidence>
<gene>
    <name evidence="3" type="ORF">CLPU_2c02180</name>
</gene>
<evidence type="ECO:0000256" key="1">
    <source>
        <dbReference type="SAM" id="SignalP"/>
    </source>
</evidence>
<organism evidence="3 4">
    <name type="scientific">Gottschalkia purinilytica</name>
    <name type="common">Clostridium purinilyticum</name>
    <dbReference type="NCBI Taxonomy" id="1503"/>
    <lineage>
        <taxon>Bacteria</taxon>
        <taxon>Bacillati</taxon>
        <taxon>Bacillota</taxon>
        <taxon>Tissierellia</taxon>
        <taxon>Tissierellales</taxon>
        <taxon>Gottschalkiaceae</taxon>
        <taxon>Gottschalkia</taxon>
    </lineage>
</organism>
<dbReference type="EMBL" id="LGSS01000002">
    <property type="protein sequence ID" value="KNF09766.1"/>
    <property type="molecule type" value="Genomic_DNA"/>
</dbReference>
<feature type="domain" description="SLH" evidence="2">
    <location>
        <begin position="85"/>
        <end position="148"/>
    </location>
</feature>
<dbReference type="Proteomes" id="UP000037267">
    <property type="component" value="Unassembled WGS sequence"/>
</dbReference>
<dbReference type="InterPro" id="IPR051465">
    <property type="entry name" value="Cell_Envelope_Struct_Comp"/>
</dbReference>
<feature type="chain" id="PRO_5038945685" evidence="1">
    <location>
        <begin position="24"/>
        <end position="1064"/>
    </location>
</feature>
<dbReference type="PATRIC" id="fig|1503.3.peg.1714"/>
<proteinExistence type="predicted"/>
<evidence type="ECO:0000259" key="2">
    <source>
        <dbReference type="PROSITE" id="PS51272"/>
    </source>
</evidence>
<evidence type="ECO:0000313" key="3">
    <source>
        <dbReference type="EMBL" id="KNF09766.1"/>
    </source>
</evidence>
<dbReference type="AlphaFoldDB" id="A0A0L0WEA2"/>
<accession>A0A0L0WEA2</accession>
<sequence length="1064" mass="115134">MKKILSLVIALSLVLTSFTSVFAAAPNDVVGTEYEKAVEKLVSLGVLGGYGNGEYRPNNTITRAEFSTAVVRVKGLGSAAEAAKGPTSFADVPANHWASGYINIASKNGIVYGVGNGQFAPEAQITYEQAVTLVLRALGYEPAAVAKGGFPYGYLAVAAEEGLLDGVKGSFGQPASRGLVALLLDNALKIPEMIQVTFGNNQPEWVKSGTKGTEAKYLYEKLGFTKLKGTVSKVDKDRNRITIEYKDKDGDVATKTLKVNKDFDFAGANQSKITVWYDKDDLVHIYNIEDNAKYDAIKEAKDSRYDIRLVGEEKDYDLAKNADIKIDGNTSDLTTLKKGVDYARVLLDSDGDVKYVDAYNLEDDIVVEDVNKNVIFSYDDDELDLKDFTLVKGGKEISSGSLKEGDVVLYNLKAKYAVVLTSDNVKEGKIERVYDKVEFKLGGETYKSRDNAKYLDGKDLGELTSDILGSMKDEGSKVKVVLDFKGNVVLVVGETGETAVSSYALVAKVNKTPSGRYGDEYALDVLTSEGKIVKHNVAKKVVEKFEGWADVNTNDILKLSIDDRGDVTKIEKAGTSDTIKSEVKLDDKYVNGSKLQDSTLIFVANSTVADDQDHKEYKVYTLKEAKKEFTKILSGMSYSDKESRAVAIFVDKTDADSKQEKQQGIVTGIRKLKSGDKYEITLEIDGREESYLASTNVVAKAGGQEEISRVKGIEVEIGDKSKEITNITEMKREVVKVEKVTSKLLNDKYELDSKGKVYNDKLDQISLRELKEGDNVTIFFDGNSSRFIKYVVKAEIGYDLDAGKIESQNVKVNESVEVDVKSAFENVDGLTYEANSKDSEVAIVEKVEGSKVTVKGIKAGEANIEVIAKDGKGGSAKVAFKVIVAEQAKSNDATLSEIKVDGELIAEFASDKDVYNVELASGTTAVPAVTATTTDTKATVEVKDATGLPGATKIVVTAEDGTTTKEYTINFTVAEQAKSNDATLSEIKVGGELIAEFASDKDVYNVELASGTTAVPAVTATTTDTKATVEVKDATGLPGATKIVVTAEDGTTTKEYTINFTVAQ</sequence>
<comment type="caution">
    <text evidence="3">The sequence shown here is derived from an EMBL/GenBank/DDBJ whole genome shotgun (WGS) entry which is preliminary data.</text>
</comment>
<name>A0A0L0WEA2_GOTPU</name>
<reference evidence="4" key="1">
    <citation type="submission" date="2015-07" db="EMBL/GenBank/DDBJ databases">
        <title>Draft genome sequence of the purine-degrading Gottschalkia purinilyticum DSM 1384 (formerly Clostridium purinilyticum).</title>
        <authorList>
            <person name="Poehlein A."/>
            <person name="Schiel-Bengelsdorf B."/>
            <person name="Bengelsdorf F.R."/>
            <person name="Daniel R."/>
            <person name="Duerre P."/>
        </authorList>
    </citation>
    <scope>NUCLEOTIDE SEQUENCE [LARGE SCALE GENOMIC DNA]</scope>
    <source>
        <strain evidence="4">DSM 1384</strain>
    </source>
</reference>
<feature type="signal peptide" evidence="1">
    <location>
        <begin position="1"/>
        <end position="23"/>
    </location>
</feature>